<dbReference type="AlphaFoldDB" id="A0A210R2J5"/>
<dbReference type="EMBL" id="NEDP02000756">
    <property type="protein sequence ID" value="OWF55162.1"/>
    <property type="molecule type" value="Genomic_DNA"/>
</dbReference>
<sequence length="703" mass="77924">MMNIHHGAWLLATAVFTAVVTSVYGFIEPVAMPESLDDCYKFRTKNLSITYIPSQDINMFCITHFLYSTAHLRPQRPISNETIAYAQELFRQLLAQHNPEEGHRVKRQFNNVRQEVRTLSRPQWNLFTNRINRLKNLQVGNGMNRYDSIADIHRLVVGSAHNGPNFLGWHRIYLLILQIALGGVPIPYWDSRLDFRMTEPTDSVLWTSEFFGNGFGAVTEGPFANWQTPGGSALIRNIGNDGSLVNDEGFNAVLTRRFHREIVEPSNNPMFSLEGHHNSPHVWVDGQLSAPATAAQDPVFFMHHSFIDYFWSLFRARQRLLGINSAFDYPPTASPAQQPFARMIPFNLRNINGYADYFASISVYAPSPTCPACGGSPYLECVSGSCRSRVGMAPGGGGGMAMAASFAGRGAMGGMARASIGGPERAQATARATGALPIGGRFRSAFRDPRTRGDTLPNRPETRAKRSAHIDNETTSDSNANKDTTQINRPYQNTFVLNGVANASLWAFVPVRIIFERPPEAQFESYLIQDGKLVKSSDMFSRANHTGYTIEIKKKLPATYKKCHVSGSGASKVYVQTDGIDYSGRYKDYAVVDERMPISSSMTYIGVKNPTEGAAQFYMTAFDSCGRVCRPQCLINGIYRPCSGAFRITSSLPKMYGITFEDAVKGIWKKGESLGAESNGAGIPVTFLCEIQYSWPWISAASQ</sequence>
<reference evidence="6 7" key="1">
    <citation type="journal article" date="2017" name="Nat. Ecol. Evol.">
        <title>Scallop genome provides insights into evolution of bilaterian karyotype and development.</title>
        <authorList>
            <person name="Wang S."/>
            <person name="Zhang J."/>
            <person name="Jiao W."/>
            <person name="Li J."/>
            <person name="Xun X."/>
            <person name="Sun Y."/>
            <person name="Guo X."/>
            <person name="Huan P."/>
            <person name="Dong B."/>
            <person name="Zhang L."/>
            <person name="Hu X."/>
            <person name="Sun X."/>
            <person name="Wang J."/>
            <person name="Zhao C."/>
            <person name="Wang Y."/>
            <person name="Wang D."/>
            <person name="Huang X."/>
            <person name="Wang R."/>
            <person name="Lv J."/>
            <person name="Li Y."/>
            <person name="Zhang Z."/>
            <person name="Liu B."/>
            <person name="Lu W."/>
            <person name="Hui Y."/>
            <person name="Liang J."/>
            <person name="Zhou Z."/>
            <person name="Hou R."/>
            <person name="Li X."/>
            <person name="Liu Y."/>
            <person name="Li H."/>
            <person name="Ning X."/>
            <person name="Lin Y."/>
            <person name="Zhao L."/>
            <person name="Xing Q."/>
            <person name="Dou J."/>
            <person name="Li Y."/>
            <person name="Mao J."/>
            <person name="Guo H."/>
            <person name="Dou H."/>
            <person name="Li T."/>
            <person name="Mu C."/>
            <person name="Jiang W."/>
            <person name="Fu Q."/>
            <person name="Fu X."/>
            <person name="Miao Y."/>
            <person name="Liu J."/>
            <person name="Yu Q."/>
            <person name="Li R."/>
            <person name="Liao H."/>
            <person name="Li X."/>
            <person name="Kong Y."/>
            <person name="Jiang Z."/>
            <person name="Chourrout D."/>
            <person name="Li R."/>
            <person name="Bao Z."/>
        </authorList>
    </citation>
    <scope>NUCLEOTIDE SEQUENCE [LARGE SCALE GENOMIC DNA]</scope>
    <source>
        <strain evidence="6 7">PY_sf001</strain>
    </source>
</reference>
<dbReference type="OrthoDB" id="6132182at2759"/>
<evidence type="ECO:0000256" key="2">
    <source>
        <dbReference type="ARBA" id="ARBA00023008"/>
    </source>
</evidence>
<protein>
    <submittedName>
        <fullName evidence="6">Tyrosinase-like protein 1</fullName>
    </submittedName>
</protein>
<accession>A0A210R2J5</accession>
<dbReference type="Proteomes" id="UP000242188">
    <property type="component" value="Unassembled WGS sequence"/>
</dbReference>
<evidence type="ECO:0000313" key="6">
    <source>
        <dbReference type="EMBL" id="OWF55162.1"/>
    </source>
</evidence>
<dbReference type="STRING" id="6573.A0A210R2J5"/>
<dbReference type="GO" id="GO:0016491">
    <property type="term" value="F:oxidoreductase activity"/>
    <property type="evidence" value="ECO:0007669"/>
    <property type="project" value="InterPro"/>
</dbReference>
<evidence type="ECO:0000256" key="4">
    <source>
        <dbReference type="SAM" id="SignalP"/>
    </source>
</evidence>
<dbReference type="SUPFAM" id="SSF48056">
    <property type="entry name" value="Di-copper centre-containing domain"/>
    <property type="match status" value="1"/>
</dbReference>
<dbReference type="PROSITE" id="PS00498">
    <property type="entry name" value="TYROSINASE_2"/>
    <property type="match status" value="1"/>
</dbReference>
<evidence type="ECO:0000256" key="3">
    <source>
        <dbReference type="SAM" id="MobiDB-lite"/>
    </source>
</evidence>
<feature type="compositionally biased region" description="Basic and acidic residues" evidence="3">
    <location>
        <begin position="460"/>
        <end position="472"/>
    </location>
</feature>
<dbReference type="PRINTS" id="PR00092">
    <property type="entry name" value="TYROSINASE"/>
</dbReference>
<dbReference type="Gene3D" id="1.10.1280.10">
    <property type="entry name" value="Di-copper center containing domain from catechol oxidase"/>
    <property type="match status" value="1"/>
</dbReference>
<feature type="chain" id="PRO_5013165889" evidence="4">
    <location>
        <begin position="26"/>
        <end position="703"/>
    </location>
</feature>
<comment type="caution">
    <text evidence="6">The sequence shown here is derived from an EMBL/GenBank/DDBJ whole genome shotgun (WGS) entry which is preliminary data.</text>
</comment>
<gene>
    <name evidence="6" type="ORF">KP79_PYT14534</name>
</gene>
<evidence type="ECO:0000313" key="7">
    <source>
        <dbReference type="Proteomes" id="UP000242188"/>
    </source>
</evidence>
<feature type="signal peptide" evidence="4">
    <location>
        <begin position="1"/>
        <end position="25"/>
    </location>
</feature>
<organism evidence="6 7">
    <name type="scientific">Mizuhopecten yessoensis</name>
    <name type="common">Japanese scallop</name>
    <name type="synonym">Patinopecten yessoensis</name>
    <dbReference type="NCBI Taxonomy" id="6573"/>
    <lineage>
        <taxon>Eukaryota</taxon>
        <taxon>Metazoa</taxon>
        <taxon>Spiralia</taxon>
        <taxon>Lophotrochozoa</taxon>
        <taxon>Mollusca</taxon>
        <taxon>Bivalvia</taxon>
        <taxon>Autobranchia</taxon>
        <taxon>Pteriomorphia</taxon>
        <taxon>Pectinida</taxon>
        <taxon>Pectinoidea</taxon>
        <taxon>Pectinidae</taxon>
        <taxon>Mizuhopecten</taxon>
    </lineage>
</organism>
<name>A0A210R2J5_MIZYE</name>
<dbReference type="Pfam" id="PF00264">
    <property type="entry name" value="Tyrosinase"/>
    <property type="match status" value="1"/>
</dbReference>
<evidence type="ECO:0000259" key="5">
    <source>
        <dbReference type="PROSITE" id="PS00498"/>
    </source>
</evidence>
<keyword evidence="1" id="KW-0479">Metal-binding</keyword>
<dbReference type="GO" id="GO:0046872">
    <property type="term" value="F:metal ion binding"/>
    <property type="evidence" value="ECO:0007669"/>
    <property type="project" value="UniProtKB-KW"/>
</dbReference>
<feature type="region of interest" description="Disordered" evidence="3">
    <location>
        <begin position="441"/>
        <end position="485"/>
    </location>
</feature>
<dbReference type="PANTHER" id="PTHR11474:SF126">
    <property type="entry name" value="TYROSINASE-LIKE PROTEIN TYR-1-RELATED"/>
    <property type="match status" value="1"/>
</dbReference>
<dbReference type="InterPro" id="IPR050316">
    <property type="entry name" value="Tyrosinase/Hemocyanin"/>
</dbReference>
<keyword evidence="4" id="KW-0732">Signal</keyword>
<dbReference type="InterPro" id="IPR002227">
    <property type="entry name" value="Tyrosinase_Cu-bd"/>
</dbReference>
<proteinExistence type="predicted"/>
<dbReference type="PANTHER" id="PTHR11474">
    <property type="entry name" value="TYROSINASE FAMILY MEMBER"/>
    <property type="match status" value="1"/>
</dbReference>
<feature type="compositionally biased region" description="Polar residues" evidence="3">
    <location>
        <begin position="473"/>
        <end position="485"/>
    </location>
</feature>
<evidence type="ECO:0000256" key="1">
    <source>
        <dbReference type="ARBA" id="ARBA00022723"/>
    </source>
</evidence>
<dbReference type="InterPro" id="IPR008922">
    <property type="entry name" value="Di-copper_centre_dom_sf"/>
</dbReference>
<feature type="domain" description="Tyrosinase copper-binding" evidence="5">
    <location>
        <begin position="297"/>
        <end position="308"/>
    </location>
</feature>
<keyword evidence="7" id="KW-1185">Reference proteome</keyword>
<keyword evidence="2" id="KW-0186">Copper</keyword>